<dbReference type="EMBL" id="BDES01000088">
    <property type="protein sequence ID" value="GCD54386.1"/>
    <property type="molecule type" value="Genomic_DNA"/>
</dbReference>
<gene>
    <name evidence="1" type="ORF">NBRC3188_3083</name>
</gene>
<name>A0A401WYJ3_ACEPA</name>
<dbReference type="AlphaFoldDB" id="A0A401WYJ3"/>
<sequence length="160" mass="19031">MVAAGHIETETINNFYHAIKNSISFDTRKDEVHDWFQFRNVMDSPLPNNNKHIDWSGRPELDKAIIDKCSRLDGRWVIFANRPWQLLKANYALQTDDIEFCRFRNITLRHETHADVHIRAAWIWHTANTVRRLWEPDIARIGKFLWFDCVSAWRDAEGRV</sequence>
<evidence type="ECO:0000313" key="2">
    <source>
        <dbReference type="Proteomes" id="UP000287300"/>
    </source>
</evidence>
<comment type="caution">
    <text evidence="1">The sequence shown here is derived from an EMBL/GenBank/DDBJ whole genome shotgun (WGS) entry which is preliminary data.</text>
</comment>
<protein>
    <submittedName>
        <fullName evidence="1">Uncharacterized protein</fullName>
    </submittedName>
</protein>
<dbReference type="Proteomes" id="UP000287300">
    <property type="component" value="Unassembled WGS sequence"/>
</dbReference>
<proteinExistence type="predicted"/>
<accession>A0A401WYJ3</accession>
<evidence type="ECO:0000313" key="1">
    <source>
        <dbReference type="EMBL" id="GCD54386.1"/>
    </source>
</evidence>
<organism evidence="1 2">
    <name type="scientific">Acetobacter pasteurianus NBRC 3188</name>
    <dbReference type="NCBI Taxonomy" id="1226663"/>
    <lineage>
        <taxon>Bacteria</taxon>
        <taxon>Pseudomonadati</taxon>
        <taxon>Pseudomonadota</taxon>
        <taxon>Alphaproteobacteria</taxon>
        <taxon>Acetobacterales</taxon>
        <taxon>Acetobacteraceae</taxon>
        <taxon>Acetobacter</taxon>
    </lineage>
</organism>
<reference evidence="1 2" key="1">
    <citation type="submission" date="2016-06" db="EMBL/GenBank/DDBJ databases">
        <title>Acetobacter pasteurianus NBRC 3188 whole genome sequencing project.</title>
        <authorList>
            <person name="Matsutani M."/>
            <person name="Shiwa Y."/>
            <person name="Okamoto-Kainuma A."/>
            <person name="Ishikawa M."/>
            <person name="Koizumi Y."/>
            <person name="Yoshikawa H."/>
            <person name="Yakushi T."/>
            <person name="Matsushita K."/>
        </authorList>
    </citation>
    <scope>NUCLEOTIDE SEQUENCE [LARGE SCALE GENOMIC DNA]</scope>
    <source>
        <strain evidence="1 2">NBRC 3188</strain>
    </source>
</reference>